<reference evidence="7 9" key="2">
    <citation type="journal article" date="2012" name="J. Bacteriol.">
        <title>Complete Genome Sequence of Rahnella sp. Strain Y9602, a Gammaproteobacterium Isolate from Metal- and Radionuclide-Contaminated Soil.</title>
        <authorList>
            <person name="Martinez R.J."/>
            <person name="Bruce D."/>
            <person name="Detter C."/>
            <person name="Goodwin L.A."/>
            <person name="Han J."/>
            <person name="Han C.S."/>
            <person name="Held B."/>
            <person name="Land M.L."/>
            <person name="Mikhailova N."/>
            <person name="Nolan M."/>
            <person name="Pennacchio L."/>
            <person name="Pitluck S."/>
            <person name="Tapia R."/>
            <person name="Woyke T."/>
            <person name="Sobecky P.A."/>
        </authorList>
    </citation>
    <scope>NUCLEOTIDE SEQUENCE [LARGE SCALE GENOMIC DNA]</scope>
    <source>
        <strain evidence="7 9">Y9602</strain>
    </source>
</reference>
<dbReference type="RefSeq" id="WP_013575993.1">
    <property type="nucleotide sequence ID" value="NC_015061.1"/>
</dbReference>
<dbReference type="SUPFAM" id="SSF52283">
    <property type="entry name" value="Formate/glycerate dehydrogenase catalytic domain-like"/>
    <property type="match status" value="1"/>
</dbReference>
<evidence type="ECO:0000256" key="1">
    <source>
        <dbReference type="ARBA" id="ARBA00022857"/>
    </source>
</evidence>
<accession>A0A0H3FBS2</accession>
<evidence type="ECO:0000259" key="6">
    <source>
        <dbReference type="Pfam" id="PF02826"/>
    </source>
</evidence>
<dbReference type="GO" id="GO:0030267">
    <property type="term" value="F:glyoxylate reductase (NADPH) activity"/>
    <property type="evidence" value="ECO:0007669"/>
    <property type="project" value="TreeGrafter"/>
</dbReference>
<name>A0A0H3FBS2_RAHSY</name>
<dbReference type="SUPFAM" id="SSF51735">
    <property type="entry name" value="NAD(P)-binding Rossmann-fold domains"/>
    <property type="match status" value="1"/>
</dbReference>
<feature type="domain" description="D-isomer specific 2-hydroxyacid dehydrogenase catalytic" evidence="5">
    <location>
        <begin position="29"/>
        <end position="314"/>
    </location>
</feature>
<dbReference type="Pfam" id="PF00389">
    <property type="entry name" value="2-Hacid_dh"/>
    <property type="match status" value="1"/>
</dbReference>
<gene>
    <name evidence="7" type="ordered locus">Rahaq_2688</name>
    <name evidence="8" type="ORF">ACFPK4_14785</name>
</gene>
<dbReference type="OrthoDB" id="9805416at2"/>
<dbReference type="InterPro" id="IPR006139">
    <property type="entry name" value="D-isomer_2_OHA_DH_cat_dom"/>
</dbReference>
<dbReference type="PANTHER" id="PTHR10996">
    <property type="entry name" value="2-HYDROXYACID DEHYDROGENASE-RELATED"/>
    <property type="match status" value="1"/>
</dbReference>
<dbReference type="Proteomes" id="UP000007257">
    <property type="component" value="Chromosome"/>
</dbReference>
<dbReference type="EMBL" id="CP002505">
    <property type="protein sequence ID" value="ADW74294.1"/>
    <property type="molecule type" value="Genomic_DNA"/>
</dbReference>
<evidence type="ECO:0000313" key="8">
    <source>
        <dbReference type="EMBL" id="MFD3224806.1"/>
    </source>
</evidence>
<evidence type="ECO:0000313" key="7">
    <source>
        <dbReference type="EMBL" id="ADW74294.1"/>
    </source>
</evidence>
<dbReference type="Gene3D" id="3.40.50.720">
    <property type="entry name" value="NAD(P)-binding Rossmann-like Domain"/>
    <property type="match status" value="2"/>
</dbReference>
<feature type="domain" description="D-isomer specific 2-hydroxyacid dehydrogenase NAD-binding" evidence="6">
    <location>
        <begin position="111"/>
        <end position="283"/>
    </location>
</feature>
<dbReference type="FunFam" id="3.40.50.720:FF:000213">
    <property type="entry name" value="Putative 2-hydroxyacid dehydrogenase"/>
    <property type="match status" value="1"/>
</dbReference>
<comment type="similarity">
    <text evidence="4">Belongs to the D-isomer specific 2-hydroxyacid dehydrogenase family.</text>
</comment>
<keyword evidence="1" id="KW-0521">NADP</keyword>
<evidence type="ECO:0000256" key="3">
    <source>
        <dbReference type="ARBA" id="ARBA00023027"/>
    </source>
</evidence>
<keyword evidence="2 4" id="KW-0560">Oxidoreductase</keyword>
<dbReference type="AlphaFoldDB" id="A0A0H3FBS2"/>
<dbReference type="InterPro" id="IPR050223">
    <property type="entry name" value="D-isomer_2-hydroxyacid_DH"/>
</dbReference>
<sequence length="316" mass="33962">MKNIAVKQKILKQASLPDQLNAQLNALYDVYEYNDMAAGEFDRLAAEFRVVLTNGEAVVSREFMGRLPNLELISDFGVGYDGIDVAAAREREIAVTHTPGVLTDDVADLAMGLILATSRQIPAAQRFIEQGAWQKGGYPWTRKVSGARLGIIGMGRIGRAIAKRAAAFNMSIAYTDRAALADTDYTFHATLLSLAGASDFLVVCTNGGAETRGLVNRDVLNALGAEGILINISRGSVVDERALTEAIEEGTLGGAGLDVFTDEPHVPHALLHRANVVVTPHMASATWATRKEMSRLVLENVNAYFAGEPLVTPVPQ</sequence>
<keyword evidence="10" id="KW-1185">Reference proteome</keyword>
<proteinExistence type="inferred from homology"/>
<dbReference type="Pfam" id="PF02826">
    <property type="entry name" value="2-Hacid_dh_C"/>
    <property type="match status" value="1"/>
</dbReference>
<dbReference type="eggNOG" id="COG1052">
    <property type="taxonomic scope" value="Bacteria"/>
</dbReference>
<evidence type="ECO:0000256" key="2">
    <source>
        <dbReference type="ARBA" id="ARBA00023002"/>
    </source>
</evidence>
<reference evidence="9" key="1">
    <citation type="submission" date="2011-01" db="EMBL/GenBank/DDBJ databases">
        <title>Complete sequence of chromosome of Rahnella sp. Y9602.</title>
        <authorList>
            <consortium name="US DOE Joint Genome Institute"/>
            <person name="Lucas S."/>
            <person name="Copeland A."/>
            <person name="Lapidus A."/>
            <person name="Cheng J.-F."/>
            <person name="Goodwin L."/>
            <person name="Pitluck S."/>
            <person name="Lu M."/>
            <person name="Detter J.C."/>
            <person name="Han C."/>
            <person name="Tapia R."/>
            <person name="Land M."/>
            <person name="Hauser L."/>
            <person name="Kyrpides N."/>
            <person name="Ivanova N."/>
            <person name="Ovchinnikova G."/>
            <person name="Pagani I."/>
            <person name="Sobecky P.A."/>
            <person name="Martinez R.J."/>
            <person name="Woyke T."/>
        </authorList>
    </citation>
    <scope>NUCLEOTIDE SEQUENCE [LARGE SCALE GENOMIC DNA]</scope>
    <source>
        <strain evidence="9">Y9602</strain>
    </source>
</reference>
<dbReference type="EMBL" id="JBHUCJ010000035">
    <property type="protein sequence ID" value="MFD3224806.1"/>
    <property type="molecule type" value="Genomic_DNA"/>
</dbReference>
<dbReference type="GO" id="GO:0051287">
    <property type="term" value="F:NAD binding"/>
    <property type="evidence" value="ECO:0007669"/>
    <property type="project" value="InterPro"/>
</dbReference>
<dbReference type="PANTHER" id="PTHR10996:SF178">
    <property type="entry name" value="2-HYDROXYACID DEHYDROGENASE YGL185C-RELATED"/>
    <property type="match status" value="1"/>
</dbReference>
<protein>
    <submittedName>
        <fullName evidence="7 8">2-hydroxyacid dehydrogenase</fullName>
    </submittedName>
</protein>
<evidence type="ECO:0000256" key="4">
    <source>
        <dbReference type="RuleBase" id="RU003719"/>
    </source>
</evidence>
<evidence type="ECO:0000313" key="9">
    <source>
        <dbReference type="Proteomes" id="UP000007257"/>
    </source>
</evidence>
<evidence type="ECO:0000313" key="10">
    <source>
        <dbReference type="Proteomes" id="UP001598201"/>
    </source>
</evidence>
<dbReference type="KEGG" id="rah:Rahaq_2688"/>
<dbReference type="CDD" id="cd12156">
    <property type="entry name" value="HPPR"/>
    <property type="match status" value="1"/>
</dbReference>
<reference evidence="8 10" key="3">
    <citation type="submission" date="2024-09" db="EMBL/GenBank/DDBJ databases">
        <title>Genomes of Rahnella.</title>
        <authorList>
            <person name="Mnguni F.C."/>
            <person name="Shin G.Y."/>
            <person name="Coutinho T."/>
        </authorList>
    </citation>
    <scope>NUCLEOTIDE SEQUENCE [LARGE SCALE GENOMIC DNA]</scope>
    <source>
        <strain evidence="8 10">20WA0057</strain>
    </source>
</reference>
<dbReference type="InterPro" id="IPR006140">
    <property type="entry name" value="D-isomer_DH_NAD-bd"/>
</dbReference>
<dbReference type="HOGENOM" id="CLU_019796_1_2_6"/>
<dbReference type="InterPro" id="IPR036291">
    <property type="entry name" value="NAD(P)-bd_dom_sf"/>
</dbReference>
<dbReference type="Proteomes" id="UP001598201">
    <property type="component" value="Unassembled WGS sequence"/>
</dbReference>
<dbReference type="GO" id="GO:0005829">
    <property type="term" value="C:cytosol"/>
    <property type="evidence" value="ECO:0007669"/>
    <property type="project" value="TreeGrafter"/>
</dbReference>
<dbReference type="GO" id="GO:0016618">
    <property type="term" value="F:hydroxypyruvate reductase [NAD(P)H] activity"/>
    <property type="evidence" value="ECO:0007669"/>
    <property type="project" value="TreeGrafter"/>
</dbReference>
<organism evidence="7 9">
    <name type="scientific">Rahnella sp. (strain Y9602)</name>
    <dbReference type="NCBI Taxonomy" id="2703885"/>
    <lineage>
        <taxon>Bacteria</taxon>
        <taxon>Pseudomonadati</taxon>
        <taxon>Pseudomonadota</taxon>
        <taxon>Gammaproteobacteria</taxon>
        <taxon>Enterobacterales</taxon>
        <taxon>Yersiniaceae</taxon>
        <taxon>Rahnella</taxon>
    </lineage>
</organism>
<keyword evidence="3" id="KW-0520">NAD</keyword>
<evidence type="ECO:0000259" key="5">
    <source>
        <dbReference type="Pfam" id="PF00389"/>
    </source>
</evidence>